<evidence type="ECO:0000256" key="1">
    <source>
        <dbReference type="SAM" id="Phobius"/>
    </source>
</evidence>
<keyword evidence="3" id="KW-1185">Reference proteome</keyword>
<evidence type="ECO:0000313" key="3">
    <source>
        <dbReference type="Proteomes" id="UP000324222"/>
    </source>
</evidence>
<sequence length="113" mass="12338">MGKTGWVTSRPPRAFSAAFVVLPEASFLFTSLMTPTATVCFMSRTAKRPRGAYFWKVSTHMGLLGTIFTMQESPDLICLGLASISLPVRLSIFWISSANLQAICAVWQSSTGE</sequence>
<accession>A0A5B7FG04</accession>
<reference evidence="2 3" key="1">
    <citation type="submission" date="2019-05" db="EMBL/GenBank/DDBJ databases">
        <title>Another draft genome of Portunus trituberculatus and its Hox gene families provides insights of decapod evolution.</title>
        <authorList>
            <person name="Jeong J.-H."/>
            <person name="Song I."/>
            <person name="Kim S."/>
            <person name="Choi T."/>
            <person name="Kim D."/>
            <person name="Ryu S."/>
            <person name="Kim W."/>
        </authorList>
    </citation>
    <scope>NUCLEOTIDE SEQUENCE [LARGE SCALE GENOMIC DNA]</scope>
    <source>
        <tissue evidence="2">Muscle</tissue>
    </source>
</reference>
<keyword evidence="1" id="KW-0812">Transmembrane</keyword>
<comment type="caution">
    <text evidence="2">The sequence shown here is derived from an EMBL/GenBank/DDBJ whole genome shotgun (WGS) entry which is preliminary data.</text>
</comment>
<proteinExistence type="predicted"/>
<dbReference type="EMBL" id="VSRR010005811">
    <property type="protein sequence ID" value="MPC43394.1"/>
    <property type="molecule type" value="Genomic_DNA"/>
</dbReference>
<dbReference type="Proteomes" id="UP000324222">
    <property type="component" value="Unassembled WGS sequence"/>
</dbReference>
<keyword evidence="1" id="KW-1133">Transmembrane helix</keyword>
<dbReference type="AlphaFoldDB" id="A0A5B7FG04"/>
<keyword evidence="1" id="KW-0472">Membrane</keyword>
<evidence type="ECO:0000313" key="2">
    <source>
        <dbReference type="EMBL" id="MPC43394.1"/>
    </source>
</evidence>
<gene>
    <name evidence="2" type="ORF">E2C01_037039</name>
</gene>
<protein>
    <submittedName>
        <fullName evidence="2">Uncharacterized protein</fullName>
    </submittedName>
</protein>
<feature type="transmembrane region" description="Helical" evidence="1">
    <location>
        <begin position="15"/>
        <end position="41"/>
    </location>
</feature>
<organism evidence="2 3">
    <name type="scientific">Portunus trituberculatus</name>
    <name type="common">Swimming crab</name>
    <name type="synonym">Neptunus trituberculatus</name>
    <dbReference type="NCBI Taxonomy" id="210409"/>
    <lineage>
        <taxon>Eukaryota</taxon>
        <taxon>Metazoa</taxon>
        <taxon>Ecdysozoa</taxon>
        <taxon>Arthropoda</taxon>
        <taxon>Crustacea</taxon>
        <taxon>Multicrustacea</taxon>
        <taxon>Malacostraca</taxon>
        <taxon>Eumalacostraca</taxon>
        <taxon>Eucarida</taxon>
        <taxon>Decapoda</taxon>
        <taxon>Pleocyemata</taxon>
        <taxon>Brachyura</taxon>
        <taxon>Eubrachyura</taxon>
        <taxon>Portunoidea</taxon>
        <taxon>Portunidae</taxon>
        <taxon>Portuninae</taxon>
        <taxon>Portunus</taxon>
    </lineage>
</organism>
<name>A0A5B7FG04_PORTR</name>